<dbReference type="Proteomes" id="UP000464317">
    <property type="component" value="Chromosome"/>
</dbReference>
<evidence type="ECO:0000313" key="1">
    <source>
        <dbReference type="EMBL" id="BBU47944.1"/>
    </source>
</evidence>
<protein>
    <recommendedName>
        <fullName evidence="3">Gcp-like domain-containing protein</fullName>
    </recommendedName>
</protein>
<keyword evidence="2" id="KW-1185">Reference proteome</keyword>
<dbReference type="RefSeq" id="WP_161553343.1">
    <property type="nucleotide sequence ID" value="NZ_AP022325.1"/>
</dbReference>
<reference evidence="1 2" key="1">
    <citation type="submission" date="2020-01" db="EMBL/GenBank/DDBJ databases">
        <title>Complete genome sequence of Mycoplasma felis strain Myco-2.</title>
        <authorList>
            <person name="Kinoshita Y."/>
            <person name="Niwa H."/>
            <person name="Uchida-Fujii E."/>
            <person name="Nukada T."/>
        </authorList>
    </citation>
    <scope>NUCLEOTIDE SEQUENCE [LARGE SCALE GENOMIC DNA]</scope>
    <source>
        <strain evidence="1 2">Myco-2</strain>
    </source>
</reference>
<name>A0A809S9A0_9BACT</name>
<dbReference type="KEGG" id="mfel:JPM2_6370"/>
<sequence>MKYNGFNIYLDTTNTDFALFLFNENFEILDKVIYKDLKKKVDIIPTEFENLLKRNNLKVELIKGLYTNIGPGFFTGVRAGFLFLRTLSLLNEIDFYITRTFEILSKQIKDNKIYLNAQGQKLYEFDLLKHKKTNDYEDSITIIDCDDQKLSQINFEDMTNNFSLYKDIFVKVKPLEIEPLYIKKPQIGGL</sequence>
<dbReference type="AlphaFoldDB" id="A0A809S9A0"/>
<gene>
    <name evidence="1" type="ORF">JPM2_6370</name>
</gene>
<proteinExistence type="predicted"/>
<accession>A0A809S9A0</accession>
<dbReference type="InterPro" id="IPR043129">
    <property type="entry name" value="ATPase_NBD"/>
</dbReference>
<dbReference type="Gene3D" id="3.30.420.200">
    <property type="match status" value="1"/>
</dbReference>
<dbReference type="SUPFAM" id="SSF53067">
    <property type="entry name" value="Actin-like ATPase domain"/>
    <property type="match status" value="1"/>
</dbReference>
<dbReference type="Gene3D" id="3.30.420.40">
    <property type="match status" value="1"/>
</dbReference>
<organism evidence="1 2">
    <name type="scientific">Mycoplasmopsis felis</name>
    <dbReference type="NCBI Taxonomy" id="33923"/>
    <lineage>
        <taxon>Bacteria</taxon>
        <taxon>Bacillati</taxon>
        <taxon>Mycoplasmatota</taxon>
        <taxon>Mycoplasmoidales</taxon>
        <taxon>Metamycoplasmataceae</taxon>
        <taxon>Mycoplasmopsis</taxon>
    </lineage>
</organism>
<evidence type="ECO:0000313" key="2">
    <source>
        <dbReference type="Proteomes" id="UP000464317"/>
    </source>
</evidence>
<evidence type="ECO:0008006" key="3">
    <source>
        <dbReference type="Google" id="ProtNLM"/>
    </source>
</evidence>
<dbReference type="EMBL" id="AP022325">
    <property type="protein sequence ID" value="BBU47944.1"/>
    <property type="molecule type" value="Genomic_DNA"/>
</dbReference>